<comment type="caution">
    <text evidence="1">The sequence shown here is derived from an EMBL/GenBank/DDBJ whole genome shotgun (WGS) entry which is preliminary data.</text>
</comment>
<protein>
    <submittedName>
        <fullName evidence="1">Transposable element Tcb2 transposase</fullName>
    </submittedName>
</protein>
<name>A0A8X6SD26_TRICX</name>
<dbReference type="Proteomes" id="UP000887159">
    <property type="component" value="Unassembled WGS sequence"/>
</dbReference>
<accession>A0A8X6SD26</accession>
<sequence length="150" mass="17363">MVSYLPPSTTLLLFKSWSSAVLFRVIVTNYSQHHLIWREVNIRGFIPVTSWKEIIAVVLELSSGEALCSTGGLSSRFRQRLCVTGDCYYEERILPHVRLFRGAIAPDFVFMDNNVRPHRTADVEQLLESEDFPRMDWTAFFPDLNPIERL</sequence>
<evidence type="ECO:0000313" key="1">
    <source>
        <dbReference type="EMBL" id="GFY07062.1"/>
    </source>
</evidence>
<dbReference type="AlphaFoldDB" id="A0A8X6SD26"/>
<reference evidence="1" key="1">
    <citation type="submission" date="2020-08" db="EMBL/GenBank/DDBJ databases">
        <title>Multicomponent nature underlies the extraordinary mechanical properties of spider dragline silk.</title>
        <authorList>
            <person name="Kono N."/>
            <person name="Nakamura H."/>
            <person name="Mori M."/>
            <person name="Yoshida Y."/>
            <person name="Ohtoshi R."/>
            <person name="Malay A.D."/>
            <person name="Moran D.A.P."/>
            <person name="Tomita M."/>
            <person name="Numata K."/>
            <person name="Arakawa K."/>
        </authorList>
    </citation>
    <scope>NUCLEOTIDE SEQUENCE</scope>
</reference>
<keyword evidence="2" id="KW-1185">Reference proteome</keyword>
<dbReference type="InterPro" id="IPR036397">
    <property type="entry name" value="RNaseH_sf"/>
</dbReference>
<dbReference type="GO" id="GO:0003676">
    <property type="term" value="F:nucleic acid binding"/>
    <property type="evidence" value="ECO:0007669"/>
    <property type="project" value="InterPro"/>
</dbReference>
<evidence type="ECO:0000313" key="2">
    <source>
        <dbReference type="Proteomes" id="UP000887159"/>
    </source>
</evidence>
<organism evidence="1 2">
    <name type="scientific">Trichonephila clavipes</name>
    <name type="common">Golden silk orbweaver</name>
    <name type="synonym">Nephila clavipes</name>
    <dbReference type="NCBI Taxonomy" id="2585209"/>
    <lineage>
        <taxon>Eukaryota</taxon>
        <taxon>Metazoa</taxon>
        <taxon>Ecdysozoa</taxon>
        <taxon>Arthropoda</taxon>
        <taxon>Chelicerata</taxon>
        <taxon>Arachnida</taxon>
        <taxon>Araneae</taxon>
        <taxon>Araneomorphae</taxon>
        <taxon>Entelegynae</taxon>
        <taxon>Araneoidea</taxon>
        <taxon>Nephilidae</taxon>
        <taxon>Trichonephila</taxon>
    </lineage>
</organism>
<dbReference type="Gene3D" id="3.30.420.10">
    <property type="entry name" value="Ribonuclease H-like superfamily/Ribonuclease H"/>
    <property type="match status" value="1"/>
</dbReference>
<gene>
    <name evidence="1" type="primary">X975_14933</name>
    <name evidence="1" type="ORF">TNCV_4203331</name>
</gene>
<dbReference type="EMBL" id="BMAU01021266">
    <property type="protein sequence ID" value="GFY07062.1"/>
    <property type="molecule type" value="Genomic_DNA"/>
</dbReference>
<proteinExistence type="predicted"/>